<dbReference type="InterPro" id="IPR055305">
    <property type="entry name" value="GG3-like"/>
</dbReference>
<evidence type="ECO:0000313" key="1">
    <source>
        <dbReference type="EMBL" id="KAK1631049.1"/>
    </source>
</evidence>
<sequence length="84" mass="9249">MGEEAAVVLVEAPRPRSPPRYPDMCGRRRMQLEVQILDREITFLKVSPVLSPSPSQVKATRSSARLGPRATSSAPLLLLRLPSL</sequence>
<dbReference type="Proteomes" id="UP001231189">
    <property type="component" value="Unassembled WGS sequence"/>
</dbReference>
<name>A0AAD8RUK6_LOLMU</name>
<gene>
    <name evidence="1" type="ORF">QYE76_005364</name>
</gene>
<evidence type="ECO:0000313" key="2">
    <source>
        <dbReference type="Proteomes" id="UP001231189"/>
    </source>
</evidence>
<organism evidence="1 2">
    <name type="scientific">Lolium multiflorum</name>
    <name type="common">Italian ryegrass</name>
    <name type="synonym">Lolium perenne subsp. multiflorum</name>
    <dbReference type="NCBI Taxonomy" id="4521"/>
    <lineage>
        <taxon>Eukaryota</taxon>
        <taxon>Viridiplantae</taxon>
        <taxon>Streptophyta</taxon>
        <taxon>Embryophyta</taxon>
        <taxon>Tracheophyta</taxon>
        <taxon>Spermatophyta</taxon>
        <taxon>Magnoliopsida</taxon>
        <taxon>Liliopsida</taxon>
        <taxon>Poales</taxon>
        <taxon>Poaceae</taxon>
        <taxon>BOP clade</taxon>
        <taxon>Pooideae</taxon>
        <taxon>Poodae</taxon>
        <taxon>Poeae</taxon>
        <taxon>Poeae Chloroplast Group 2 (Poeae type)</taxon>
        <taxon>Loliodinae</taxon>
        <taxon>Loliinae</taxon>
        <taxon>Lolium</taxon>
    </lineage>
</organism>
<dbReference type="PANTHER" id="PTHR32378:SF10">
    <property type="entry name" value="GUANINE NUCLEOTIDE-BINDING PROTEIN SUBUNIT GAMMA 3"/>
    <property type="match status" value="1"/>
</dbReference>
<dbReference type="EMBL" id="JAUUTY010000005">
    <property type="protein sequence ID" value="KAK1631049.1"/>
    <property type="molecule type" value="Genomic_DNA"/>
</dbReference>
<comment type="caution">
    <text evidence="1">The sequence shown here is derived from an EMBL/GenBank/DDBJ whole genome shotgun (WGS) entry which is preliminary data.</text>
</comment>
<dbReference type="AlphaFoldDB" id="A0AAD8RUK6"/>
<reference evidence="1" key="1">
    <citation type="submission" date="2023-07" db="EMBL/GenBank/DDBJ databases">
        <title>A chromosome-level genome assembly of Lolium multiflorum.</title>
        <authorList>
            <person name="Chen Y."/>
            <person name="Copetti D."/>
            <person name="Kolliker R."/>
            <person name="Studer B."/>
        </authorList>
    </citation>
    <scope>NUCLEOTIDE SEQUENCE</scope>
    <source>
        <strain evidence="1">02402/16</strain>
        <tissue evidence="1">Leaf</tissue>
    </source>
</reference>
<protein>
    <submittedName>
        <fullName evidence="1">Uncharacterized protein</fullName>
    </submittedName>
</protein>
<proteinExistence type="predicted"/>
<keyword evidence="2" id="KW-1185">Reference proteome</keyword>
<dbReference type="PANTHER" id="PTHR32378">
    <property type="entry name" value="GUANINE NUCLEOTIDE-BINDING PROTEIN SUBUNIT GAMMA 3"/>
    <property type="match status" value="1"/>
</dbReference>
<accession>A0AAD8RUK6</accession>